<dbReference type="AlphaFoldDB" id="A0A2S8FF09"/>
<reference evidence="2 3" key="1">
    <citation type="submission" date="2018-02" db="EMBL/GenBank/DDBJ databases">
        <title>Comparative genomes isolates from brazilian mangrove.</title>
        <authorList>
            <person name="Araujo J.E."/>
            <person name="Taketani R.G."/>
            <person name="Silva M.C.P."/>
            <person name="Loureco M.V."/>
            <person name="Andreote F.D."/>
        </authorList>
    </citation>
    <scope>NUCLEOTIDE SEQUENCE [LARGE SCALE GENOMIC DNA]</scope>
    <source>
        <strain evidence="2 3">HEX-2 MGV</strain>
    </source>
</reference>
<dbReference type="PROSITE" id="PS51277">
    <property type="entry name" value="BURP"/>
    <property type="match status" value="1"/>
</dbReference>
<dbReference type="EMBL" id="PUIA01000038">
    <property type="protein sequence ID" value="PQO30749.1"/>
    <property type="molecule type" value="Genomic_DNA"/>
</dbReference>
<protein>
    <recommendedName>
        <fullName evidence="1">BURP domain-containing protein</fullName>
    </recommendedName>
</protein>
<gene>
    <name evidence="2" type="ORF">C5Y96_14925</name>
</gene>
<comment type="caution">
    <text evidence="2">The sequence shown here is derived from an EMBL/GenBank/DDBJ whole genome shotgun (WGS) entry which is preliminary data.</text>
</comment>
<dbReference type="InterPro" id="IPR004873">
    <property type="entry name" value="BURP_dom"/>
</dbReference>
<sequence>MGVKSDGNSRVCGLLSVGSVAWFVAGGKLGFLVSLSGVVELAVSVTEGALSVARNPGEGVCANIGNSNNGKHATAFPESGNEFHRCLILPDGVAVVTYQIGIQTKP</sequence>
<name>A0A2S8FF09_9BACT</name>
<evidence type="ECO:0000259" key="1">
    <source>
        <dbReference type="PROSITE" id="PS51277"/>
    </source>
</evidence>
<accession>A0A2S8FF09</accession>
<organism evidence="2 3">
    <name type="scientific">Blastopirellula marina</name>
    <dbReference type="NCBI Taxonomy" id="124"/>
    <lineage>
        <taxon>Bacteria</taxon>
        <taxon>Pseudomonadati</taxon>
        <taxon>Planctomycetota</taxon>
        <taxon>Planctomycetia</taxon>
        <taxon>Pirellulales</taxon>
        <taxon>Pirellulaceae</taxon>
        <taxon>Blastopirellula</taxon>
    </lineage>
</organism>
<proteinExistence type="predicted"/>
<dbReference type="RefSeq" id="WP_105354805.1">
    <property type="nucleotide sequence ID" value="NZ_PUIA01000038.1"/>
</dbReference>
<evidence type="ECO:0000313" key="2">
    <source>
        <dbReference type="EMBL" id="PQO30749.1"/>
    </source>
</evidence>
<dbReference type="Proteomes" id="UP000240009">
    <property type="component" value="Unassembled WGS sequence"/>
</dbReference>
<evidence type="ECO:0000313" key="3">
    <source>
        <dbReference type="Proteomes" id="UP000240009"/>
    </source>
</evidence>
<feature type="domain" description="BURP" evidence="1">
    <location>
        <begin position="1"/>
        <end position="25"/>
    </location>
</feature>